<dbReference type="STRING" id="914234.M2RQT9"/>
<dbReference type="InterPro" id="IPR001245">
    <property type="entry name" value="Ser-Thr/Tyr_kinase_cat_dom"/>
</dbReference>
<feature type="binding site" evidence="4">
    <location>
        <position position="25"/>
    </location>
    <ligand>
        <name>ATP</name>
        <dbReference type="ChEBI" id="CHEBI:30616"/>
    </ligand>
</feature>
<proteinExistence type="inferred from homology"/>
<accession>M2RQT9</accession>
<sequence length="250" mass="28583">NRPIGRGGFGVVWKGRYRNRTVALKIFHDHLFLTSIAIFQLLFQEAVVWKYLRHPNITPFVGINTTYASLVLICDYMDGGNVVEYLKREPCSNRIQLTLDIAQALGYLHGMQIVHGDLKGLNILVNDEGRACLTNFGLTKLTYHDMLSTVSIQEVSLRWTTPELFEPERFGLLISVPTTASDIYSFALVMWEIFTGSYPFGDIANGLRVTFSIISGERPRRPRRAMPLGLDDGVWELMERCWQEDRLKRP</sequence>
<keyword evidence="1 5" id="KW-0418">Kinase</keyword>
<dbReference type="InterPro" id="IPR017441">
    <property type="entry name" value="Protein_kinase_ATP_BS"/>
</dbReference>
<dbReference type="GO" id="GO:0004674">
    <property type="term" value="F:protein serine/threonine kinase activity"/>
    <property type="evidence" value="ECO:0007669"/>
    <property type="project" value="UniProtKB-KW"/>
</dbReference>
<evidence type="ECO:0000313" key="8">
    <source>
        <dbReference type="Proteomes" id="UP000016930"/>
    </source>
</evidence>
<dbReference type="EMBL" id="KB445791">
    <property type="protein sequence ID" value="EMD41266.1"/>
    <property type="molecule type" value="Genomic_DNA"/>
</dbReference>
<evidence type="ECO:0000256" key="3">
    <source>
        <dbReference type="ARBA" id="ARBA00022840"/>
    </source>
</evidence>
<dbReference type="AlphaFoldDB" id="M2RQT9"/>
<dbReference type="PROSITE" id="PS50011">
    <property type="entry name" value="PROTEIN_KINASE_DOM"/>
    <property type="match status" value="1"/>
</dbReference>
<reference evidence="7 8" key="1">
    <citation type="journal article" date="2012" name="Proc. Natl. Acad. Sci. U.S.A.">
        <title>Comparative genomics of Ceriporiopsis subvermispora and Phanerochaete chrysosporium provide insight into selective ligninolysis.</title>
        <authorList>
            <person name="Fernandez-Fueyo E."/>
            <person name="Ruiz-Duenas F.J."/>
            <person name="Ferreira P."/>
            <person name="Floudas D."/>
            <person name="Hibbett D.S."/>
            <person name="Canessa P."/>
            <person name="Larrondo L.F."/>
            <person name="James T.Y."/>
            <person name="Seelenfreund D."/>
            <person name="Lobos S."/>
            <person name="Polanco R."/>
            <person name="Tello M."/>
            <person name="Honda Y."/>
            <person name="Watanabe T."/>
            <person name="Watanabe T."/>
            <person name="Ryu J.S."/>
            <person name="Kubicek C.P."/>
            <person name="Schmoll M."/>
            <person name="Gaskell J."/>
            <person name="Hammel K.E."/>
            <person name="St John F.J."/>
            <person name="Vanden Wymelenberg A."/>
            <person name="Sabat G."/>
            <person name="Splinter BonDurant S."/>
            <person name="Syed K."/>
            <person name="Yadav J.S."/>
            <person name="Doddapaneni H."/>
            <person name="Subramanian V."/>
            <person name="Lavin J.L."/>
            <person name="Oguiza J.A."/>
            <person name="Perez G."/>
            <person name="Pisabarro A.G."/>
            <person name="Ramirez L."/>
            <person name="Santoyo F."/>
            <person name="Master E."/>
            <person name="Coutinho P.M."/>
            <person name="Henrissat B."/>
            <person name="Lombard V."/>
            <person name="Magnuson J.K."/>
            <person name="Kuees U."/>
            <person name="Hori C."/>
            <person name="Igarashi K."/>
            <person name="Samejima M."/>
            <person name="Held B.W."/>
            <person name="Barry K.W."/>
            <person name="LaButti K.M."/>
            <person name="Lapidus A."/>
            <person name="Lindquist E.A."/>
            <person name="Lucas S.M."/>
            <person name="Riley R."/>
            <person name="Salamov A.A."/>
            <person name="Hoffmeister D."/>
            <person name="Schwenk D."/>
            <person name="Hadar Y."/>
            <person name="Yarden O."/>
            <person name="de Vries R.P."/>
            <person name="Wiebenga A."/>
            <person name="Stenlid J."/>
            <person name="Eastwood D."/>
            <person name="Grigoriev I.V."/>
            <person name="Berka R.M."/>
            <person name="Blanchette R.A."/>
            <person name="Kersten P."/>
            <person name="Martinez A.T."/>
            <person name="Vicuna R."/>
            <person name="Cullen D."/>
        </authorList>
    </citation>
    <scope>NUCLEOTIDE SEQUENCE [LARGE SCALE GENOMIC DNA]</scope>
    <source>
        <strain evidence="7 8">B</strain>
    </source>
</reference>
<evidence type="ECO:0000256" key="5">
    <source>
        <dbReference type="RuleBase" id="RU000304"/>
    </source>
</evidence>
<evidence type="ECO:0000259" key="6">
    <source>
        <dbReference type="PROSITE" id="PS50011"/>
    </source>
</evidence>
<evidence type="ECO:0000256" key="4">
    <source>
        <dbReference type="PROSITE-ProRule" id="PRU10141"/>
    </source>
</evidence>
<dbReference type="InterPro" id="IPR011009">
    <property type="entry name" value="Kinase-like_dom_sf"/>
</dbReference>
<dbReference type="PRINTS" id="PR00109">
    <property type="entry name" value="TYRKINASE"/>
</dbReference>
<feature type="domain" description="Protein kinase" evidence="6">
    <location>
        <begin position="1"/>
        <end position="250"/>
    </location>
</feature>
<keyword evidence="2 4" id="KW-0547">Nucleotide-binding</keyword>
<protein>
    <recommendedName>
        <fullName evidence="6">Protein kinase domain-containing protein</fullName>
    </recommendedName>
</protein>
<keyword evidence="1 5" id="KW-0723">Serine/threonine-protein kinase</keyword>
<evidence type="ECO:0000256" key="2">
    <source>
        <dbReference type="ARBA" id="ARBA00022741"/>
    </source>
</evidence>
<keyword evidence="3 4" id="KW-0067">ATP-binding</keyword>
<dbReference type="InterPro" id="IPR051681">
    <property type="entry name" value="Ser/Thr_Kinases-Pseudokinases"/>
</dbReference>
<name>M2RQT9_CERS8</name>
<dbReference type="PROSITE" id="PS00107">
    <property type="entry name" value="PROTEIN_KINASE_ATP"/>
    <property type="match status" value="1"/>
</dbReference>
<dbReference type="PANTHER" id="PTHR44329">
    <property type="entry name" value="SERINE/THREONINE-PROTEIN KINASE TNNI3K-RELATED"/>
    <property type="match status" value="1"/>
</dbReference>
<dbReference type="OrthoDB" id="3265205at2759"/>
<feature type="non-terminal residue" evidence="7">
    <location>
        <position position="1"/>
    </location>
</feature>
<keyword evidence="1 5" id="KW-0808">Transferase</keyword>
<dbReference type="PROSITE" id="PS00108">
    <property type="entry name" value="PROTEIN_KINASE_ST"/>
    <property type="match status" value="1"/>
</dbReference>
<dbReference type="Gene3D" id="1.10.510.10">
    <property type="entry name" value="Transferase(Phosphotransferase) domain 1"/>
    <property type="match status" value="1"/>
</dbReference>
<evidence type="ECO:0000256" key="1">
    <source>
        <dbReference type="ARBA" id="ARBA00022527"/>
    </source>
</evidence>
<dbReference type="GO" id="GO:0005524">
    <property type="term" value="F:ATP binding"/>
    <property type="evidence" value="ECO:0007669"/>
    <property type="project" value="UniProtKB-UniRule"/>
</dbReference>
<feature type="non-terminal residue" evidence="7">
    <location>
        <position position="250"/>
    </location>
</feature>
<dbReference type="HOGENOM" id="CLU_000288_7_18_1"/>
<dbReference type="SMART" id="SM00220">
    <property type="entry name" value="S_TKc"/>
    <property type="match status" value="1"/>
</dbReference>
<dbReference type="Proteomes" id="UP000016930">
    <property type="component" value="Unassembled WGS sequence"/>
</dbReference>
<comment type="similarity">
    <text evidence="5">Belongs to the protein kinase superfamily.</text>
</comment>
<dbReference type="InterPro" id="IPR000719">
    <property type="entry name" value="Prot_kinase_dom"/>
</dbReference>
<dbReference type="PANTHER" id="PTHR44329:SF289">
    <property type="entry name" value="SERINE_THREONINE-PROTEIN KINASE VIK"/>
    <property type="match status" value="1"/>
</dbReference>
<dbReference type="InterPro" id="IPR008271">
    <property type="entry name" value="Ser/Thr_kinase_AS"/>
</dbReference>
<dbReference type="PIRSF" id="PIRSF000654">
    <property type="entry name" value="Integrin-linked_kinase"/>
    <property type="match status" value="1"/>
</dbReference>
<gene>
    <name evidence="7" type="ORF">CERSUDRAFT_39571</name>
</gene>
<dbReference type="Pfam" id="PF07714">
    <property type="entry name" value="PK_Tyr_Ser-Thr"/>
    <property type="match status" value="1"/>
</dbReference>
<evidence type="ECO:0000313" key="7">
    <source>
        <dbReference type="EMBL" id="EMD41266.1"/>
    </source>
</evidence>
<organism evidence="7 8">
    <name type="scientific">Ceriporiopsis subvermispora (strain B)</name>
    <name type="common">White-rot fungus</name>
    <name type="synonym">Gelatoporia subvermispora</name>
    <dbReference type="NCBI Taxonomy" id="914234"/>
    <lineage>
        <taxon>Eukaryota</taxon>
        <taxon>Fungi</taxon>
        <taxon>Dikarya</taxon>
        <taxon>Basidiomycota</taxon>
        <taxon>Agaricomycotina</taxon>
        <taxon>Agaricomycetes</taxon>
        <taxon>Polyporales</taxon>
        <taxon>Gelatoporiaceae</taxon>
        <taxon>Gelatoporia</taxon>
    </lineage>
</organism>
<keyword evidence="8" id="KW-1185">Reference proteome</keyword>
<dbReference type="SUPFAM" id="SSF56112">
    <property type="entry name" value="Protein kinase-like (PK-like)"/>
    <property type="match status" value="1"/>
</dbReference>